<evidence type="ECO:0000259" key="2">
    <source>
        <dbReference type="PROSITE" id="PS50181"/>
    </source>
</evidence>
<dbReference type="Pfam" id="PF00646">
    <property type="entry name" value="F-box"/>
    <property type="match status" value="1"/>
</dbReference>
<dbReference type="AlphaFoldDB" id="A0A8T1ZPY7"/>
<dbReference type="EMBL" id="JAEFBK010000010">
    <property type="protein sequence ID" value="KAG7561457.1"/>
    <property type="molecule type" value="Genomic_DNA"/>
</dbReference>
<evidence type="ECO:0000256" key="1">
    <source>
        <dbReference type="ARBA" id="ARBA00022734"/>
    </source>
</evidence>
<keyword evidence="5" id="KW-1185">Reference proteome</keyword>
<evidence type="ECO:0000313" key="5">
    <source>
        <dbReference type="Proteomes" id="UP000694240"/>
    </source>
</evidence>
<sequence>MQLDQLPWELEERILTLIPTKCLARFRSICKRWNTLLNEKRFINNHLARARPQFILIANSKICSVDVNLDVPSIEVHNLPLYIPGYTDGMFMTVEYCDGLLVYATMNGIGICNPWLRHIRWIKSKVNYRYNGVGYDNCGPENHYKIFESCPYSDTTVKASITEFGSDAWISKTYEFAYDWDFMSSYSVSLNGALYWVAFHMASHDQFIQSFDFSMERFEPYCLLPNKKCDPSNARSLAIFRGDRFSYLEQNHNTRNIEIWVTKKEIKIENGKAVEWMNFMNVSVPIWSSLKVISYSPPSYFIDDKTFSLALCCFNKEGKACIYIAKGDKFHEIKINALVEDHTRHYRTYVPSLVPVPTFTMSSTQQVESRFTPPRGIQASDGGNEWDDGIFHNVKKINVGLNDLDTVFVKFHYSKYNMTVAGEGHGNATTHIPEDEIMIAGGDYIEAVEGTYTESHITSITFRMYKGGMMPQYGRLNGMPFSLRGERGEKVIGFYGRSSDVHLTALGVHFSAPPLAFSFRNKSPIFKY</sequence>
<dbReference type="PANTHER" id="PTHR47993:SF395">
    <property type="entry name" value="JACALIN-RELATED LECTIN 37-RELATED"/>
    <property type="match status" value="1"/>
</dbReference>
<feature type="domain" description="Jacalin-type lectin" evidence="3">
    <location>
        <begin position="369"/>
        <end position="512"/>
    </location>
</feature>
<dbReference type="SMART" id="SM00915">
    <property type="entry name" value="Jacalin"/>
    <property type="match status" value="1"/>
</dbReference>
<keyword evidence="1" id="KW-0430">Lectin</keyword>
<dbReference type="CDD" id="cd09612">
    <property type="entry name" value="Jacalin"/>
    <property type="match status" value="1"/>
</dbReference>
<name>A0A8T1ZPY7_9BRAS</name>
<dbReference type="PANTHER" id="PTHR47993">
    <property type="entry name" value="OS09G0372900 PROTEIN-RELATED"/>
    <property type="match status" value="1"/>
</dbReference>
<feature type="domain" description="F-box" evidence="2">
    <location>
        <begin position="1"/>
        <end position="46"/>
    </location>
</feature>
<proteinExistence type="predicted"/>
<dbReference type="SMART" id="SM00256">
    <property type="entry name" value="FBOX"/>
    <property type="match status" value="1"/>
</dbReference>
<dbReference type="GO" id="GO:0030246">
    <property type="term" value="F:carbohydrate binding"/>
    <property type="evidence" value="ECO:0007669"/>
    <property type="project" value="UniProtKB-KW"/>
</dbReference>
<evidence type="ECO:0000313" key="4">
    <source>
        <dbReference type="EMBL" id="KAG7561457.1"/>
    </source>
</evidence>
<dbReference type="InterPro" id="IPR001229">
    <property type="entry name" value="Jacalin-like_lectin_dom"/>
</dbReference>
<dbReference type="InterPro" id="IPR006527">
    <property type="entry name" value="F-box-assoc_dom_typ1"/>
</dbReference>
<dbReference type="Pfam" id="PF07734">
    <property type="entry name" value="FBA_1"/>
    <property type="match status" value="1"/>
</dbReference>
<reference evidence="4 5" key="1">
    <citation type="submission" date="2020-12" db="EMBL/GenBank/DDBJ databases">
        <title>Concerted genomic and epigenomic changes stabilize Arabidopsis allopolyploids.</title>
        <authorList>
            <person name="Chen Z."/>
        </authorList>
    </citation>
    <scope>NUCLEOTIDE SEQUENCE [LARGE SCALE GENOMIC DNA]</scope>
    <source>
        <strain evidence="4">Allo738</strain>
        <tissue evidence="4">Leaf</tissue>
    </source>
</reference>
<dbReference type="NCBIfam" id="TIGR01640">
    <property type="entry name" value="F_box_assoc_1"/>
    <property type="match status" value="1"/>
</dbReference>
<dbReference type="InterPro" id="IPR050233">
    <property type="entry name" value="A_thaliana_F-box"/>
</dbReference>
<dbReference type="CDD" id="cd22157">
    <property type="entry name" value="F-box_AtFBW1-like"/>
    <property type="match status" value="1"/>
</dbReference>
<dbReference type="Proteomes" id="UP000694240">
    <property type="component" value="Chromosome 10"/>
</dbReference>
<gene>
    <name evidence="4" type="ORF">ISN45_Aa05g028670</name>
</gene>
<dbReference type="InterPro" id="IPR017451">
    <property type="entry name" value="F-box-assoc_interact_dom"/>
</dbReference>
<dbReference type="InterPro" id="IPR001810">
    <property type="entry name" value="F-box_dom"/>
</dbReference>
<dbReference type="Pfam" id="PF01419">
    <property type="entry name" value="Jacalin"/>
    <property type="match status" value="1"/>
</dbReference>
<dbReference type="InterPro" id="IPR033734">
    <property type="entry name" value="Jacalin-like_lectin_dom_plant"/>
</dbReference>
<protein>
    <submittedName>
        <fullName evidence="4">F-box domain</fullName>
    </submittedName>
</protein>
<accession>A0A8T1ZPY7</accession>
<evidence type="ECO:0000259" key="3">
    <source>
        <dbReference type="PROSITE" id="PS51752"/>
    </source>
</evidence>
<comment type="caution">
    <text evidence="4">The sequence shown here is derived from an EMBL/GenBank/DDBJ whole genome shotgun (WGS) entry which is preliminary data.</text>
</comment>
<dbReference type="PROSITE" id="PS51752">
    <property type="entry name" value="JACALIN_LECTIN"/>
    <property type="match status" value="1"/>
</dbReference>
<dbReference type="PROSITE" id="PS50181">
    <property type="entry name" value="FBOX"/>
    <property type="match status" value="1"/>
</dbReference>
<organism evidence="4 5">
    <name type="scientific">Arabidopsis thaliana x Arabidopsis arenosa</name>
    <dbReference type="NCBI Taxonomy" id="1240361"/>
    <lineage>
        <taxon>Eukaryota</taxon>
        <taxon>Viridiplantae</taxon>
        <taxon>Streptophyta</taxon>
        <taxon>Embryophyta</taxon>
        <taxon>Tracheophyta</taxon>
        <taxon>Spermatophyta</taxon>
        <taxon>Magnoliopsida</taxon>
        <taxon>eudicotyledons</taxon>
        <taxon>Gunneridae</taxon>
        <taxon>Pentapetalae</taxon>
        <taxon>rosids</taxon>
        <taxon>malvids</taxon>
        <taxon>Brassicales</taxon>
        <taxon>Brassicaceae</taxon>
        <taxon>Camelineae</taxon>
        <taxon>Arabidopsis</taxon>
    </lineage>
</organism>